<evidence type="ECO:0000313" key="1">
    <source>
        <dbReference type="EMBL" id="BAH45719.1"/>
    </source>
</evidence>
<sequence length="34" mass="3921">MFLSLNCKKTKFIVTKSFQLDQISDLKIEGKSTK</sequence>
<proteinExistence type="predicted"/>
<dbReference type="Proteomes" id="UP000001877">
    <property type="component" value="Chromosome"/>
</dbReference>
<dbReference type="KEGG" id="bbe:BBR47_47420"/>
<dbReference type="AlphaFoldDB" id="C0ZKP2"/>
<protein>
    <submittedName>
        <fullName evidence="1">Uncharacterized protein</fullName>
    </submittedName>
</protein>
<reference evidence="1 2" key="1">
    <citation type="submission" date="2005-03" db="EMBL/GenBank/DDBJ databases">
        <title>Brevibacillus brevis strain 47, complete genome.</title>
        <authorList>
            <person name="Hosoyama A."/>
            <person name="Yamada R."/>
            <person name="Hongo Y."/>
            <person name="Terui Y."/>
            <person name="Ankai A."/>
            <person name="Masuyama W."/>
            <person name="Sekiguchi M."/>
            <person name="Takeda T."/>
            <person name="Asano K."/>
            <person name="Ohji S."/>
            <person name="Ichikawa N."/>
            <person name="Narita S."/>
            <person name="Aoki N."/>
            <person name="Miura H."/>
            <person name="Matsushita S."/>
            <person name="Sekigawa T."/>
            <person name="Yamagata H."/>
            <person name="Yoshikawa H."/>
            <person name="Udaka S."/>
            <person name="Tanikawa S."/>
            <person name="Fujita N."/>
        </authorList>
    </citation>
    <scope>NUCLEOTIDE SEQUENCE [LARGE SCALE GENOMIC DNA]</scope>
    <source>
        <strain evidence="2">47 / JCM 6285 / NBRC 100599</strain>
    </source>
</reference>
<dbReference type="HOGENOM" id="CLU_3372483_0_0_9"/>
<dbReference type="EMBL" id="AP008955">
    <property type="protein sequence ID" value="BAH45719.1"/>
    <property type="molecule type" value="Genomic_DNA"/>
</dbReference>
<accession>C0ZKP2</accession>
<gene>
    <name evidence="1" type="ordered locus">BBR47_47420</name>
</gene>
<name>C0ZKP2_BREBN</name>
<keyword evidence="2" id="KW-1185">Reference proteome</keyword>
<evidence type="ECO:0000313" key="2">
    <source>
        <dbReference type="Proteomes" id="UP000001877"/>
    </source>
</evidence>
<organism evidence="1 2">
    <name type="scientific">Brevibacillus brevis (strain 47 / JCM 6285 / NBRC 100599)</name>
    <dbReference type="NCBI Taxonomy" id="358681"/>
    <lineage>
        <taxon>Bacteria</taxon>
        <taxon>Bacillati</taxon>
        <taxon>Bacillota</taxon>
        <taxon>Bacilli</taxon>
        <taxon>Bacillales</taxon>
        <taxon>Paenibacillaceae</taxon>
        <taxon>Brevibacillus</taxon>
    </lineage>
</organism>